<evidence type="ECO:0000313" key="4">
    <source>
        <dbReference type="Proteomes" id="UP000298652"/>
    </source>
</evidence>
<dbReference type="AlphaFoldDB" id="A0A4U6UBU5"/>
<feature type="region of interest" description="Disordered" evidence="1">
    <location>
        <begin position="25"/>
        <end position="59"/>
    </location>
</feature>
<keyword evidence="2" id="KW-0732">Signal</keyword>
<dbReference type="OMA" id="CHEHVLA"/>
<evidence type="ECO:0000256" key="2">
    <source>
        <dbReference type="SAM" id="SignalP"/>
    </source>
</evidence>
<reference evidence="3" key="1">
    <citation type="submission" date="2019-03" db="EMBL/GenBank/DDBJ databases">
        <title>WGS assembly of Setaria viridis.</title>
        <authorList>
            <person name="Huang P."/>
            <person name="Jenkins J."/>
            <person name="Grimwood J."/>
            <person name="Barry K."/>
            <person name="Healey A."/>
            <person name="Mamidi S."/>
            <person name="Sreedasyam A."/>
            <person name="Shu S."/>
            <person name="Feldman M."/>
            <person name="Wu J."/>
            <person name="Yu Y."/>
            <person name="Chen C."/>
            <person name="Johnson J."/>
            <person name="Rokhsar D."/>
            <person name="Baxter I."/>
            <person name="Schmutz J."/>
            <person name="Brutnell T."/>
            <person name="Kellogg E."/>
        </authorList>
    </citation>
    <scope>NUCLEOTIDE SEQUENCE [LARGE SCALE GENOMIC DNA]</scope>
</reference>
<gene>
    <name evidence="3" type="ORF">SEVIR_6G205200v2</name>
</gene>
<keyword evidence="4" id="KW-1185">Reference proteome</keyword>
<feature type="signal peptide" evidence="2">
    <location>
        <begin position="1"/>
        <end position="27"/>
    </location>
</feature>
<dbReference type="Gramene" id="TKW10999">
    <property type="protein sequence ID" value="TKW10999"/>
    <property type="gene ID" value="SEVIR_6G205200v2"/>
</dbReference>
<feature type="chain" id="PRO_5020389255" evidence="2">
    <location>
        <begin position="28"/>
        <end position="89"/>
    </location>
</feature>
<dbReference type="Proteomes" id="UP000298652">
    <property type="component" value="Chromosome 6"/>
</dbReference>
<evidence type="ECO:0000256" key="1">
    <source>
        <dbReference type="SAM" id="MobiDB-lite"/>
    </source>
</evidence>
<dbReference type="EMBL" id="CM016557">
    <property type="protein sequence ID" value="TKW10999.1"/>
    <property type="molecule type" value="Genomic_DNA"/>
</dbReference>
<evidence type="ECO:0000313" key="3">
    <source>
        <dbReference type="EMBL" id="TKW10999.1"/>
    </source>
</evidence>
<protein>
    <submittedName>
        <fullName evidence="3">Uncharacterized protein</fullName>
    </submittedName>
</protein>
<proteinExistence type="predicted"/>
<accession>A0A4U6UBU5</accession>
<name>A0A4U6UBU5_SETVI</name>
<organism evidence="3 4">
    <name type="scientific">Setaria viridis</name>
    <name type="common">Green bristlegrass</name>
    <name type="synonym">Setaria italica subsp. viridis</name>
    <dbReference type="NCBI Taxonomy" id="4556"/>
    <lineage>
        <taxon>Eukaryota</taxon>
        <taxon>Viridiplantae</taxon>
        <taxon>Streptophyta</taxon>
        <taxon>Embryophyta</taxon>
        <taxon>Tracheophyta</taxon>
        <taxon>Spermatophyta</taxon>
        <taxon>Magnoliopsida</taxon>
        <taxon>Liliopsida</taxon>
        <taxon>Poales</taxon>
        <taxon>Poaceae</taxon>
        <taxon>PACMAD clade</taxon>
        <taxon>Panicoideae</taxon>
        <taxon>Panicodae</taxon>
        <taxon>Paniceae</taxon>
        <taxon>Cenchrinae</taxon>
        <taxon>Setaria</taxon>
    </lineage>
</organism>
<sequence length="89" mass="9165">MATRVVLFTLAVVLLLAAGELPVPVSGEEPARLDPTSEQQQRSEGGMPVPVAGGASAGDVGEDNKAYIVGRPLIKVPPSSPCRAKAIRC</sequence>